<evidence type="ECO:0000313" key="10">
    <source>
        <dbReference type="Proteomes" id="UP001055439"/>
    </source>
</evidence>
<dbReference type="OrthoDB" id="67700at2759"/>
<feature type="transmembrane region" description="Helical" evidence="7">
    <location>
        <begin position="668"/>
        <end position="692"/>
    </location>
</feature>
<evidence type="ECO:0000256" key="1">
    <source>
        <dbReference type="ARBA" id="ARBA00004141"/>
    </source>
</evidence>
<keyword evidence="10" id="KW-1185">Reference proteome</keyword>
<protein>
    <recommendedName>
        <fullName evidence="8">C2 domain-containing protein</fullName>
    </recommendedName>
</protein>
<dbReference type="EMBL" id="CP097510">
    <property type="protein sequence ID" value="URE33416.1"/>
    <property type="molecule type" value="Genomic_DNA"/>
</dbReference>
<dbReference type="CDD" id="cd08378">
    <property type="entry name" value="C2B_MCTP_PRT_plant"/>
    <property type="match status" value="1"/>
</dbReference>
<dbReference type="Gene3D" id="2.60.40.150">
    <property type="entry name" value="C2 domain"/>
    <property type="match status" value="3"/>
</dbReference>
<dbReference type="SUPFAM" id="SSF49562">
    <property type="entry name" value="C2 domain (Calcium/lipid-binding domain, CaLB)"/>
    <property type="match status" value="3"/>
</dbReference>
<evidence type="ECO:0000256" key="6">
    <source>
        <dbReference type="SAM" id="MobiDB-lite"/>
    </source>
</evidence>
<feature type="region of interest" description="Disordered" evidence="6">
    <location>
        <begin position="1"/>
        <end position="26"/>
    </location>
</feature>
<keyword evidence="2 7" id="KW-0812">Transmembrane</keyword>
<dbReference type="FunFam" id="2.60.40.150:FF:000128">
    <property type="entry name" value="C2 domain-containing protein"/>
    <property type="match status" value="1"/>
</dbReference>
<dbReference type="InterPro" id="IPR013583">
    <property type="entry name" value="MCTP_C"/>
</dbReference>
<dbReference type="CDD" id="cd04019">
    <property type="entry name" value="C2C_MCTP_PRT_plant"/>
    <property type="match status" value="1"/>
</dbReference>
<dbReference type="GO" id="GO:0016020">
    <property type="term" value="C:membrane"/>
    <property type="evidence" value="ECO:0007669"/>
    <property type="project" value="UniProtKB-SubCell"/>
</dbReference>
<dbReference type="SMART" id="SM00239">
    <property type="entry name" value="C2"/>
    <property type="match status" value="3"/>
</dbReference>
<dbReference type="Proteomes" id="UP001055439">
    <property type="component" value="Chromosome 8"/>
</dbReference>
<accession>A0A9E7HFA4</accession>
<sequence>MQRPFPLPQEDFSLKETAPRLGGGGLGGGDKLTNTYDLVEQMQYLYVRVVKAKDLPAKDVTGSCDPYVEVKLGNYKGTTRHFEKKTNPEWNQVFAFSKDRIQASVVEVVVKDKDFVKDDFMGMVLFDLNEIPKRVPPDSPLAPQWYRLEDRKGEKVKGELMLAVWMGTQADEAFPDAWHSDAATVPGDGLANIRSKVYLSPKLWYVRVNVIEAQDLLLNAKPGFPEVFVKATIGNQTLRTRISPSRCPNPMWNEDLMFVVAEPFEEHLILSVEERIGPNKDEVLGKAVIHLQKVERRLDCRVINSRWYHLEKHVAADGEQKKEVKFASRIHLRLCLDGGYHVLDESTHYSSDLRPTAKQLWKPSIGILELGILTAQGLLPMKTKDGRGTTDAYCVAKYGQKWVRTRTIIDSFSPKWNEQYTWEVYDPCTVITVGMFDNCHLQVETRQMVQKITELARPLLPKMHYLHPLTVTQLDYLRHQSTQIVSTRLGRAEPPLRKEVVEYMLDVGYHMWSMRRSKANFFRIINVLSGLIATGRWFGQICLWKNPITTVLIHVLYVILVLYPELILPTMFLYLFLIGVWYYRWRPRKPPHMDTRLSHADTAHPDELDEEFDTFTTFPTSRPPEIVRMRYDRLRSVAGRVQTVVGDLATQGERFQSLLSWRDPRATALFLIFCLAAAIVLYVTPFQVVALLTGFLRVEAPKVPAQASLCTTQLLQEVASKDRQHVMRSFCLENLFLLRQCSGKAIETYQKARARISVLKDVSLNSRLVPWHSVFVQSLEHVNRVPSFSSCANHVNEKTAVQMRNPNFPSNYWSRTGSQACALPGGDDSGDSDVAKPFGSLTNLLSLFLAALLLLLLLLFPLSAHIKQKKIDAWTDSSARNLSMEEGAVFFYLNREGKEWVSELEDNQTLGGRYDPVCVRTRLEDTWPFFLGHAFLRPDKLHGSVISQRVTWKKMLQNMCQNALMLP</sequence>
<proteinExistence type="predicted"/>
<evidence type="ECO:0000256" key="7">
    <source>
        <dbReference type="SAM" id="Phobius"/>
    </source>
</evidence>
<dbReference type="PROSITE" id="PS50004">
    <property type="entry name" value="C2"/>
    <property type="match status" value="3"/>
</dbReference>
<comment type="subcellular location">
    <subcellularLocation>
        <location evidence="1">Membrane</location>
        <topology evidence="1">Multi-pass membrane protein</topology>
    </subcellularLocation>
</comment>
<keyword evidence="4 7" id="KW-1133">Transmembrane helix</keyword>
<dbReference type="Pfam" id="PF08372">
    <property type="entry name" value="PRT_C"/>
    <property type="match status" value="1"/>
</dbReference>
<dbReference type="InterPro" id="IPR047258">
    <property type="entry name" value="C2C_MCTP_PRT_plant"/>
</dbReference>
<dbReference type="AlphaFoldDB" id="A0A9E7HFA4"/>
<dbReference type="InterPro" id="IPR047259">
    <property type="entry name" value="QUIRKY-like"/>
</dbReference>
<evidence type="ECO:0000256" key="4">
    <source>
        <dbReference type="ARBA" id="ARBA00022989"/>
    </source>
</evidence>
<dbReference type="PANTHER" id="PTHR31425:SF50">
    <property type="entry name" value="FT-INTERACTING PROTEIN 3-RELATED"/>
    <property type="match status" value="1"/>
</dbReference>
<organism evidence="9 10">
    <name type="scientific">Musa troglodytarum</name>
    <name type="common">fe'i banana</name>
    <dbReference type="NCBI Taxonomy" id="320322"/>
    <lineage>
        <taxon>Eukaryota</taxon>
        <taxon>Viridiplantae</taxon>
        <taxon>Streptophyta</taxon>
        <taxon>Embryophyta</taxon>
        <taxon>Tracheophyta</taxon>
        <taxon>Spermatophyta</taxon>
        <taxon>Magnoliopsida</taxon>
        <taxon>Liliopsida</taxon>
        <taxon>Zingiberales</taxon>
        <taxon>Musaceae</taxon>
        <taxon>Musa</taxon>
    </lineage>
</organism>
<feature type="domain" description="C2" evidence="8">
    <location>
        <begin position="185"/>
        <end position="308"/>
    </location>
</feature>
<dbReference type="PANTHER" id="PTHR31425">
    <property type="entry name" value="PHOSPHORIBOSYLANTHRANILATE TRANSFERASE ISOFORM 1"/>
    <property type="match status" value="1"/>
</dbReference>
<gene>
    <name evidence="9" type="ORF">MUK42_11192</name>
</gene>
<evidence type="ECO:0000256" key="3">
    <source>
        <dbReference type="ARBA" id="ARBA00022737"/>
    </source>
</evidence>
<evidence type="ECO:0000259" key="8">
    <source>
        <dbReference type="PROSITE" id="PS50004"/>
    </source>
</evidence>
<feature type="transmembrane region" description="Helical" evidence="7">
    <location>
        <begin position="841"/>
        <end position="860"/>
    </location>
</feature>
<feature type="domain" description="C2" evidence="8">
    <location>
        <begin position="26"/>
        <end position="146"/>
    </location>
</feature>
<keyword evidence="5 7" id="KW-0472">Membrane</keyword>
<reference evidence="9" key="1">
    <citation type="submission" date="2022-05" db="EMBL/GenBank/DDBJ databases">
        <title>The Musa troglodytarum L. genome provides insights into the mechanism of non-climacteric behaviour and enrichment of carotenoids.</title>
        <authorList>
            <person name="Wang J."/>
        </authorList>
    </citation>
    <scope>NUCLEOTIDE SEQUENCE</scope>
    <source>
        <tissue evidence="9">Leaf</tissue>
    </source>
</reference>
<evidence type="ECO:0000313" key="9">
    <source>
        <dbReference type="EMBL" id="URE33416.1"/>
    </source>
</evidence>
<dbReference type="FunFam" id="2.60.40.150:FF:000119">
    <property type="entry name" value="C2 domain-containing protein"/>
    <property type="match status" value="1"/>
</dbReference>
<keyword evidence="3" id="KW-0677">Repeat</keyword>
<dbReference type="Pfam" id="PF00168">
    <property type="entry name" value="C2"/>
    <property type="match status" value="3"/>
</dbReference>
<feature type="domain" description="C2" evidence="8">
    <location>
        <begin position="349"/>
        <end position="469"/>
    </location>
</feature>
<feature type="transmembrane region" description="Helical" evidence="7">
    <location>
        <begin position="551"/>
        <end position="583"/>
    </location>
</feature>
<dbReference type="InterPro" id="IPR000008">
    <property type="entry name" value="C2_dom"/>
</dbReference>
<dbReference type="InterPro" id="IPR035892">
    <property type="entry name" value="C2_domain_sf"/>
</dbReference>
<evidence type="ECO:0000256" key="5">
    <source>
        <dbReference type="ARBA" id="ARBA00023136"/>
    </source>
</evidence>
<evidence type="ECO:0000256" key="2">
    <source>
        <dbReference type="ARBA" id="ARBA00022692"/>
    </source>
</evidence>
<name>A0A9E7HFA4_9LILI</name>
<dbReference type="InterPro" id="IPR047257">
    <property type="entry name" value="C2B_MCTP_PRT_plant"/>
</dbReference>